<dbReference type="AlphaFoldDB" id="A0A919GY54"/>
<dbReference type="EMBL" id="BNEE01000006">
    <property type="protein sequence ID" value="GHI85492.1"/>
    <property type="molecule type" value="Genomic_DNA"/>
</dbReference>
<evidence type="ECO:0000313" key="2">
    <source>
        <dbReference type="EMBL" id="GHI85492.1"/>
    </source>
</evidence>
<evidence type="ECO:0000256" key="1">
    <source>
        <dbReference type="SAM" id="MobiDB-lite"/>
    </source>
</evidence>
<feature type="region of interest" description="Disordered" evidence="1">
    <location>
        <begin position="39"/>
        <end position="62"/>
    </location>
</feature>
<name>A0A919GY54_9ACTN</name>
<proteinExistence type="predicted"/>
<evidence type="ECO:0000313" key="3">
    <source>
        <dbReference type="Proteomes" id="UP000600026"/>
    </source>
</evidence>
<accession>A0A919GY54</accession>
<gene>
    <name evidence="2" type="ORF">Sxan_28560</name>
</gene>
<protein>
    <submittedName>
        <fullName evidence="2">Uncharacterized protein</fullName>
    </submittedName>
</protein>
<keyword evidence="3" id="KW-1185">Reference proteome</keyword>
<feature type="region of interest" description="Disordered" evidence="1">
    <location>
        <begin position="98"/>
        <end position="135"/>
    </location>
</feature>
<comment type="caution">
    <text evidence="2">The sequence shown here is derived from an EMBL/GenBank/DDBJ whole genome shotgun (WGS) entry which is preliminary data.</text>
</comment>
<sequence>MDGSHGADRWVAHDGTGYGPAVVVVADCAHWAWQALSSGTRHPASLDDVPDDSADYLDPRNPPQSACFALDATEKSAVSVISQQGEAEVSDRCAAVTFSPRTARSPGPAPPPSPCRTKQQVAGGVQPGATPSDEE</sequence>
<organism evidence="2 3">
    <name type="scientific">Streptomyces xanthophaeus</name>
    <dbReference type="NCBI Taxonomy" id="67385"/>
    <lineage>
        <taxon>Bacteria</taxon>
        <taxon>Bacillati</taxon>
        <taxon>Actinomycetota</taxon>
        <taxon>Actinomycetes</taxon>
        <taxon>Kitasatosporales</taxon>
        <taxon>Streptomycetaceae</taxon>
        <taxon>Streptomyces</taxon>
    </lineage>
</organism>
<dbReference type="Proteomes" id="UP000600026">
    <property type="component" value="Unassembled WGS sequence"/>
</dbReference>
<reference evidence="2" key="1">
    <citation type="submission" date="2020-09" db="EMBL/GenBank/DDBJ databases">
        <title>Whole genome shotgun sequence of Streptomyces xanthophaeus NBRC 12829.</title>
        <authorList>
            <person name="Komaki H."/>
            <person name="Tamura T."/>
        </authorList>
    </citation>
    <scope>NUCLEOTIDE SEQUENCE</scope>
    <source>
        <strain evidence="2">NBRC 12829</strain>
    </source>
</reference>